<comment type="caution">
    <text evidence="1">The sequence shown here is derived from an EMBL/GenBank/DDBJ whole genome shotgun (WGS) entry which is preliminary data.</text>
</comment>
<keyword evidence="2" id="KW-1185">Reference proteome</keyword>
<evidence type="ECO:0000313" key="1">
    <source>
        <dbReference type="EMBL" id="KAJ8037701.1"/>
    </source>
</evidence>
<accession>A0A9Q1C4B8</accession>
<protein>
    <submittedName>
        <fullName evidence="1">Uncharacterized protein</fullName>
    </submittedName>
</protein>
<evidence type="ECO:0000313" key="2">
    <source>
        <dbReference type="Proteomes" id="UP001152320"/>
    </source>
</evidence>
<dbReference type="EMBL" id="JAIZAY010000008">
    <property type="protein sequence ID" value="KAJ8037701.1"/>
    <property type="molecule type" value="Genomic_DNA"/>
</dbReference>
<dbReference type="OrthoDB" id="10029846at2759"/>
<gene>
    <name evidence="1" type="ORF">HOLleu_18591</name>
</gene>
<organism evidence="1 2">
    <name type="scientific">Holothuria leucospilota</name>
    <name type="common">Black long sea cucumber</name>
    <name type="synonym">Mertensiothuria leucospilota</name>
    <dbReference type="NCBI Taxonomy" id="206669"/>
    <lineage>
        <taxon>Eukaryota</taxon>
        <taxon>Metazoa</taxon>
        <taxon>Echinodermata</taxon>
        <taxon>Eleutherozoa</taxon>
        <taxon>Echinozoa</taxon>
        <taxon>Holothuroidea</taxon>
        <taxon>Aspidochirotacea</taxon>
        <taxon>Aspidochirotida</taxon>
        <taxon>Holothuriidae</taxon>
        <taxon>Holothuria</taxon>
    </lineage>
</organism>
<dbReference type="Proteomes" id="UP001152320">
    <property type="component" value="Chromosome 8"/>
</dbReference>
<reference evidence="1" key="1">
    <citation type="submission" date="2021-10" db="EMBL/GenBank/DDBJ databases">
        <title>Tropical sea cucumber genome reveals ecological adaptation and Cuvierian tubules defense mechanism.</title>
        <authorList>
            <person name="Chen T."/>
        </authorList>
    </citation>
    <scope>NUCLEOTIDE SEQUENCE</scope>
    <source>
        <strain evidence="1">Nanhai2018</strain>
        <tissue evidence="1">Muscle</tissue>
    </source>
</reference>
<dbReference type="AlphaFoldDB" id="A0A9Q1C4B8"/>
<name>A0A9Q1C4B8_HOLLE</name>
<proteinExistence type="predicted"/>
<sequence length="113" mass="12908">MRPTDPVDLAFDIDKRHTPTGFLWADIIVGENRRIMFATDEQLNLLGKAKVWYVDATFNHHSPNFSPSMHSSRRVKVASATAVRHGVRQEEEGLQKDTKKSCKAFYQTNGFSR</sequence>